<keyword evidence="8" id="KW-1185">Reference proteome</keyword>
<protein>
    <recommendedName>
        <fullName evidence="6">G-protein coupled receptors family 2 profile 2 domain-containing protein</fullName>
    </recommendedName>
</protein>
<feature type="transmembrane region" description="Helical" evidence="5">
    <location>
        <begin position="59"/>
        <end position="81"/>
    </location>
</feature>
<dbReference type="InterPro" id="IPR022343">
    <property type="entry name" value="GCR1-cAMP_receptor"/>
</dbReference>
<feature type="transmembrane region" description="Helical" evidence="5">
    <location>
        <begin position="242"/>
        <end position="262"/>
    </location>
</feature>
<dbReference type="GO" id="GO:0005886">
    <property type="term" value="C:plasma membrane"/>
    <property type="evidence" value="ECO:0007669"/>
    <property type="project" value="TreeGrafter"/>
</dbReference>
<dbReference type="PANTHER" id="PTHR23112">
    <property type="entry name" value="G PROTEIN-COUPLED RECEPTOR 157-RELATED"/>
    <property type="match status" value="1"/>
</dbReference>
<evidence type="ECO:0000256" key="3">
    <source>
        <dbReference type="ARBA" id="ARBA00022989"/>
    </source>
</evidence>
<reference evidence="7 8" key="1">
    <citation type="submission" date="2024-01" db="EMBL/GenBank/DDBJ databases">
        <title>The genome of the rayed Mediterranean limpet Patella caerulea (Linnaeus, 1758).</title>
        <authorList>
            <person name="Anh-Thu Weber A."/>
            <person name="Halstead-Nussloch G."/>
        </authorList>
    </citation>
    <scope>NUCLEOTIDE SEQUENCE [LARGE SCALE GENOMIC DNA]</scope>
    <source>
        <strain evidence="7">AATW-2023a</strain>
        <tissue evidence="7">Whole specimen</tissue>
    </source>
</reference>
<evidence type="ECO:0000256" key="4">
    <source>
        <dbReference type="ARBA" id="ARBA00023136"/>
    </source>
</evidence>
<keyword evidence="3 5" id="KW-1133">Transmembrane helix</keyword>
<keyword evidence="4 5" id="KW-0472">Membrane</keyword>
<feature type="domain" description="G-protein coupled receptors family 2 profile 2" evidence="6">
    <location>
        <begin position="23"/>
        <end position="301"/>
    </location>
</feature>
<dbReference type="GO" id="GO:0007166">
    <property type="term" value="P:cell surface receptor signaling pathway"/>
    <property type="evidence" value="ECO:0007669"/>
    <property type="project" value="InterPro"/>
</dbReference>
<dbReference type="SUPFAM" id="SSF81321">
    <property type="entry name" value="Family A G protein-coupled receptor-like"/>
    <property type="match status" value="1"/>
</dbReference>
<feature type="transmembrane region" description="Helical" evidence="5">
    <location>
        <begin position="195"/>
        <end position="215"/>
    </location>
</feature>
<dbReference type="GO" id="GO:0004930">
    <property type="term" value="F:G protein-coupled receptor activity"/>
    <property type="evidence" value="ECO:0007669"/>
    <property type="project" value="TreeGrafter"/>
</dbReference>
<feature type="transmembrane region" description="Helical" evidence="5">
    <location>
        <begin position="134"/>
        <end position="155"/>
    </location>
</feature>
<name>A0AAN8Q139_PATCE</name>
<accession>A0AAN8Q139</accession>
<dbReference type="Gene3D" id="1.20.1070.10">
    <property type="entry name" value="Rhodopsin 7-helix transmembrane proteins"/>
    <property type="match status" value="1"/>
</dbReference>
<dbReference type="EMBL" id="JAZGQO010000003">
    <property type="protein sequence ID" value="KAK6188336.1"/>
    <property type="molecule type" value="Genomic_DNA"/>
</dbReference>
<comment type="caution">
    <text evidence="7">The sequence shown here is derived from an EMBL/GenBank/DDBJ whole genome shotgun (WGS) entry which is preliminary data.</text>
</comment>
<keyword evidence="2 5" id="KW-0812">Transmembrane</keyword>
<dbReference type="PRINTS" id="PR02001">
    <property type="entry name" value="GCR1CAMPR"/>
</dbReference>
<dbReference type="InterPro" id="IPR017981">
    <property type="entry name" value="GPCR_2-like_7TM"/>
</dbReference>
<organism evidence="7 8">
    <name type="scientific">Patella caerulea</name>
    <name type="common">Rayed Mediterranean limpet</name>
    <dbReference type="NCBI Taxonomy" id="87958"/>
    <lineage>
        <taxon>Eukaryota</taxon>
        <taxon>Metazoa</taxon>
        <taxon>Spiralia</taxon>
        <taxon>Lophotrochozoa</taxon>
        <taxon>Mollusca</taxon>
        <taxon>Gastropoda</taxon>
        <taxon>Patellogastropoda</taxon>
        <taxon>Patelloidea</taxon>
        <taxon>Patellidae</taxon>
        <taxon>Patella</taxon>
    </lineage>
</organism>
<sequence length="379" mass="43424">MKINYNSSDYPRVVITSSLDNAYVVLTNVTSFGSILASLTIISCYLLYKEIRSTGRKLLVFLSIANFFLGISGILQAATYFKSLTLFDEKNILCQAASFLFVYSSICSFLWTDVISFYLILSVAMRDISVGNKLVIFFHIFCWVMPAIVAISSGVSDIYGYDVNFVLNSKRPVYCWVTDRVANEVQWYYMTMEGWALASLIFCFISFIILAFCVYRQSKKHRSMNSSQTIEDMAIQTANKQLRYIPAIFVILRLWSSLHFIIGTTGPNKPHTYSTVWLLIMKGMFDNSQGLANLVLFLFTTKFITDKIKRWFKLHCNLCRIKQGQSIQGFLSGPKIFRIRGKYEKKRQTDEIDISGISLDLPTSSDQAMMEDEIVFERD</sequence>
<evidence type="ECO:0000259" key="6">
    <source>
        <dbReference type="PROSITE" id="PS50261"/>
    </source>
</evidence>
<proteinExistence type="predicted"/>
<comment type="subcellular location">
    <subcellularLocation>
        <location evidence="1">Membrane</location>
        <topology evidence="1">Multi-pass membrane protein</topology>
    </subcellularLocation>
</comment>
<dbReference type="AlphaFoldDB" id="A0AAN8Q139"/>
<evidence type="ECO:0000256" key="2">
    <source>
        <dbReference type="ARBA" id="ARBA00022692"/>
    </source>
</evidence>
<dbReference type="PROSITE" id="PS50261">
    <property type="entry name" value="G_PROTEIN_RECEP_F2_4"/>
    <property type="match status" value="1"/>
</dbReference>
<dbReference type="GO" id="GO:0007189">
    <property type="term" value="P:adenylate cyclase-activating G protein-coupled receptor signaling pathway"/>
    <property type="evidence" value="ECO:0007669"/>
    <property type="project" value="TreeGrafter"/>
</dbReference>
<feature type="transmembrane region" description="Helical" evidence="5">
    <location>
        <begin position="288"/>
        <end position="305"/>
    </location>
</feature>
<evidence type="ECO:0000256" key="5">
    <source>
        <dbReference type="SAM" id="Phobius"/>
    </source>
</evidence>
<gene>
    <name evidence="7" type="ORF">SNE40_004528</name>
</gene>
<evidence type="ECO:0000313" key="7">
    <source>
        <dbReference type="EMBL" id="KAK6188336.1"/>
    </source>
</evidence>
<dbReference type="PANTHER" id="PTHR23112:SF47">
    <property type="entry name" value="G-PROTEIN COUPLED RECEPTOR 157"/>
    <property type="match status" value="1"/>
</dbReference>
<evidence type="ECO:0000313" key="8">
    <source>
        <dbReference type="Proteomes" id="UP001347796"/>
    </source>
</evidence>
<evidence type="ECO:0000256" key="1">
    <source>
        <dbReference type="ARBA" id="ARBA00004141"/>
    </source>
</evidence>
<dbReference type="Proteomes" id="UP001347796">
    <property type="component" value="Unassembled WGS sequence"/>
</dbReference>
<feature type="transmembrane region" description="Helical" evidence="5">
    <location>
        <begin position="22"/>
        <end position="47"/>
    </location>
</feature>
<feature type="transmembrane region" description="Helical" evidence="5">
    <location>
        <begin position="101"/>
        <end position="122"/>
    </location>
</feature>